<dbReference type="GO" id="GO:0031573">
    <property type="term" value="P:mitotic intra-S DNA damage checkpoint signaling"/>
    <property type="evidence" value="ECO:0007669"/>
    <property type="project" value="TreeGrafter"/>
</dbReference>
<keyword evidence="3" id="KW-1185">Reference proteome</keyword>
<dbReference type="GO" id="GO:0071479">
    <property type="term" value="P:cellular response to ionizing radiation"/>
    <property type="evidence" value="ECO:0007669"/>
    <property type="project" value="TreeGrafter"/>
</dbReference>
<feature type="region of interest" description="Disordered" evidence="1">
    <location>
        <begin position="357"/>
        <end position="389"/>
    </location>
</feature>
<evidence type="ECO:0000256" key="1">
    <source>
        <dbReference type="SAM" id="MobiDB-lite"/>
    </source>
</evidence>
<dbReference type="AlphaFoldDB" id="A0AAD9LNQ8"/>
<dbReference type="SUPFAM" id="SSF55979">
    <property type="entry name" value="DNA clamp"/>
    <property type="match status" value="1"/>
</dbReference>
<dbReference type="Gene3D" id="3.70.10.10">
    <property type="match status" value="1"/>
</dbReference>
<reference evidence="2" key="1">
    <citation type="submission" date="2023-08" db="EMBL/GenBank/DDBJ databases">
        <title>Reference Genome Resource for the Citrus Pathogen Phytophthora citrophthora.</title>
        <authorList>
            <person name="Moller H."/>
            <person name="Coetzee B."/>
            <person name="Rose L.J."/>
            <person name="Van Niekerk J.M."/>
        </authorList>
    </citation>
    <scope>NUCLEOTIDE SEQUENCE</scope>
    <source>
        <strain evidence="2">STE-U-9442</strain>
    </source>
</reference>
<gene>
    <name evidence="2" type="ORF">P3T76_006374</name>
</gene>
<accession>A0AAD9LNQ8</accession>
<dbReference type="InterPro" id="IPR007268">
    <property type="entry name" value="Rad9/Ddc1"/>
</dbReference>
<proteinExistence type="predicted"/>
<evidence type="ECO:0000313" key="3">
    <source>
        <dbReference type="Proteomes" id="UP001259832"/>
    </source>
</evidence>
<dbReference type="GO" id="GO:0030896">
    <property type="term" value="C:checkpoint clamp complex"/>
    <property type="evidence" value="ECO:0007669"/>
    <property type="project" value="InterPro"/>
</dbReference>
<comment type="caution">
    <text evidence="2">The sequence shown here is derived from an EMBL/GenBank/DDBJ whole genome shotgun (WGS) entry which is preliminary data.</text>
</comment>
<evidence type="ECO:0000313" key="2">
    <source>
        <dbReference type="EMBL" id="KAK1942052.1"/>
    </source>
</evidence>
<dbReference type="PANTHER" id="PTHR15237">
    <property type="entry name" value="DNA REPAIR PROTEIN RAD9"/>
    <property type="match status" value="1"/>
</dbReference>
<name>A0AAD9LNQ8_9STRA</name>
<dbReference type="PANTHER" id="PTHR15237:SF0">
    <property type="entry name" value="CELL CYCLE CHECKPOINT CONTROL PROTEIN"/>
    <property type="match status" value="1"/>
</dbReference>
<feature type="compositionally biased region" description="Low complexity" evidence="1">
    <location>
        <begin position="357"/>
        <end position="374"/>
    </location>
</feature>
<dbReference type="GO" id="GO:0000076">
    <property type="term" value="P:DNA replication checkpoint signaling"/>
    <property type="evidence" value="ECO:0007669"/>
    <property type="project" value="TreeGrafter"/>
</dbReference>
<organism evidence="2 3">
    <name type="scientific">Phytophthora citrophthora</name>
    <dbReference type="NCBI Taxonomy" id="4793"/>
    <lineage>
        <taxon>Eukaryota</taxon>
        <taxon>Sar</taxon>
        <taxon>Stramenopiles</taxon>
        <taxon>Oomycota</taxon>
        <taxon>Peronosporomycetes</taxon>
        <taxon>Peronosporales</taxon>
        <taxon>Peronosporaceae</taxon>
        <taxon>Phytophthora</taxon>
    </lineage>
</organism>
<dbReference type="Proteomes" id="UP001259832">
    <property type="component" value="Unassembled WGS sequence"/>
</dbReference>
<dbReference type="EMBL" id="JASMQC010000010">
    <property type="protein sequence ID" value="KAK1942052.1"/>
    <property type="molecule type" value="Genomic_DNA"/>
</dbReference>
<dbReference type="Pfam" id="PF04139">
    <property type="entry name" value="Rad9"/>
    <property type="match status" value="1"/>
</dbReference>
<dbReference type="InterPro" id="IPR046938">
    <property type="entry name" value="DNA_clamp_sf"/>
</dbReference>
<dbReference type="GO" id="GO:0006281">
    <property type="term" value="P:DNA repair"/>
    <property type="evidence" value="ECO:0007669"/>
    <property type="project" value="TreeGrafter"/>
</dbReference>
<sequence>MVKCTFEMEVRLEIAEEALKVFVAALQCLAQVGKEISIECDPGARKLTLRALNDAHSASGQVVLDRTFFSESQDSSITLGGIDITSVETLRARFNGRTPFIKCKVFSRPCCNVFRTLKHVQSVQLALLVDKEALPPANASQEGVSQSSDVDEVDLDCMELRWRLRCDFDITKTHHMKVTTCQIMRAVFDKGESPNRWKTRQHHLSSLLAHIHHSSEVSVTCTPTHVKFESYFSSITDSKAQLQTETAVESAEFNEYILQPSIDNMETSQLIFCIKEIKALLAFCKASDVLEVSFYFSTSGSPVLFAAESTSMAKFSIEMTLSTVTTFLPSSQARSEEEVTLFPNGHHLTILLISSGSGSVSSSQTPSMSQSSSQENPRYLTHSKRPRVD</sequence>
<protein>
    <submittedName>
        <fullName evidence="2">Cell cycle checkpoint control protein RAD9B</fullName>
    </submittedName>
</protein>